<reference evidence="2 3" key="2">
    <citation type="journal article" date="2019" name="G3 (Bethesda)">
        <title>Hybrid Assembly of the Genome of the Entomopathogenic Nematode Steinernema carpocapsae Identifies the X-Chromosome.</title>
        <authorList>
            <person name="Serra L."/>
            <person name="Macchietto M."/>
            <person name="Macias-Munoz A."/>
            <person name="McGill C.J."/>
            <person name="Rodriguez I.M."/>
            <person name="Rodriguez B."/>
            <person name="Murad R."/>
            <person name="Mortazavi A."/>
        </authorList>
    </citation>
    <scope>NUCLEOTIDE SEQUENCE [LARGE SCALE GENOMIC DNA]</scope>
    <source>
        <strain evidence="2 3">ALL</strain>
    </source>
</reference>
<dbReference type="Proteomes" id="UP000298663">
    <property type="component" value="Unassembled WGS sequence"/>
</dbReference>
<protein>
    <submittedName>
        <fullName evidence="2">Uncharacterized protein</fullName>
    </submittedName>
</protein>
<comment type="caution">
    <text evidence="2">The sequence shown here is derived from an EMBL/GenBank/DDBJ whole genome shotgun (WGS) entry which is preliminary data.</text>
</comment>
<evidence type="ECO:0000256" key="1">
    <source>
        <dbReference type="SAM" id="SignalP"/>
    </source>
</evidence>
<keyword evidence="3" id="KW-1185">Reference proteome</keyword>
<reference evidence="2 3" key="1">
    <citation type="journal article" date="2015" name="Genome Biol.">
        <title>Comparative genomics of Steinernema reveals deeply conserved gene regulatory networks.</title>
        <authorList>
            <person name="Dillman A.R."/>
            <person name="Macchietto M."/>
            <person name="Porter C.F."/>
            <person name="Rogers A."/>
            <person name="Williams B."/>
            <person name="Antoshechkin I."/>
            <person name="Lee M.M."/>
            <person name="Goodwin Z."/>
            <person name="Lu X."/>
            <person name="Lewis E.E."/>
            <person name="Goodrich-Blair H."/>
            <person name="Stock S.P."/>
            <person name="Adams B.J."/>
            <person name="Sternberg P.W."/>
            <person name="Mortazavi A."/>
        </authorList>
    </citation>
    <scope>NUCLEOTIDE SEQUENCE [LARGE SCALE GENOMIC DNA]</scope>
    <source>
        <strain evidence="2 3">ALL</strain>
    </source>
</reference>
<gene>
    <name evidence="2" type="ORF">L596_008954</name>
</gene>
<organism evidence="2 3">
    <name type="scientific">Steinernema carpocapsae</name>
    <name type="common">Entomopathogenic nematode</name>
    <dbReference type="NCBI Taxonomy" id="34508"/>
    <lineage>
        <taxon>Eukaryota</taxon>
        <taxon>Metazoa</taxon>
        <taxon>Ecdysozoa</taxon>
        <taxon>Nematoda</taxon>
        <taxon>Chromadorea</taxon>
        <taxon>Rhabditida</taxon>
        <taxon>Tylenchina</taxon>
        <taxon>Panagrolaimomorpha</taxon>
        <taxon>Strongyloidoidea</taxon>
        <taxon>Steinernematidae</taxon>
        <taxon>Steinernema</taxon>
    </lineage>
</organism>
<feature type="chain" id="PRO_5020489350" evidence="1">
    <location>
        <begin position="21"/>
        <end position="138"/>
    </location>
</feature>
<proteinExistence type="predicted"/>
<dbReference type="AlphaFoldDB" id="A0A4U5PEA6"/>
<accession>A0A4U5PEA6</accession>
<dbReference type="EMBL" id="AZBU02000002">
    <property type="protein sequence ID" value="TKR94696.1"/>
    <property type="molecule type" value="Genomic_DNA"/>
</dbReference>
<feature type="signal peptide" evidence="1">
    <location>
        <begin position="1"/>
        <end position="20"/>
    </location>
</feature>
<name>A0A4U5PEA6_STECR</name>
<evidence type="ECO:0000313" key="3">
    <source>
        <dbReference type="Proteomes" id="UP000298663"/>
    </source>
</evidence>
<evidence type="ECO:0000313" key="2">
    <source>
        <dbReference type="EMBL" id="TKR94696.1"/>
    </source>
</evidence>
<sequence length="138" mass="15090">MKSQLAVLFTLIAFSAIAVAKPNCDCNVIVPKEVQITDDMGKALLKCDNKLGCKDVDIEAAIDYAGPIVSQIVYNGSCQPAITELKDDFNCPALNKQIALFNDAVNRFFQGAKQMCRCGCHLPDIDNDFVNFIKAVKN</sequence>
<keyword evidence="1" id="KW-0732">Signal</keyword>